<dbReference type="AlphaFoldDB" id="A0A261RP37"/>
<dbReference type="OrthoDB" id="9774907at2"/>
<gene>
    <name evidence="1" type="ORF">CAL26_04945</name>
</gene>
<organism evidence="1 2">
    <name type="scientific">Bordetella genomosp. 9</name>
    <dbReference type="NCBI Taxonomy" id="1416803"/>
    <lineage>
        <taxon>Bacteria</taxon>
        <taxon>Pseudomonadati</taxon>
        <taxon>Pseudomonadota</taxon>
        <taxon>Betaproteobacteria</taxon>
        <taxon>Burkholderiales</taxon>
        <taxon>Alcaligenaceae</taxon>
        <taxon>Bordetella</taxon>
    </lineage>
</organism>
<evidence type="ECO:0000313" key="1">
    <source>
        <dbReference type="EMBL" id="OZI26671.1"/>
    </source>
</evidence>
<accession>A0A261RP37</accession>
<reference evidence="1" key="1">
    <citation type="submission" date="2017-05" db="EMBL/GenBank/DDBJ databases">
        <title>Complete and WGS of Bordetella genogroups.</title>
        <authorList>
            <person name="Spilker T."/>
            <person name="Lipuma J."/>
        </authorList>
    </citation>
    <scope>NUCLEOTIDE SEQUENCE</scope>
    <source>
        <strain evidence="1">AU21707</strain>
    </source>
</reference>
<name>A0A261RP37_9BORD</name>
<protein>
    <submittedName>
        <fullName evidence="1">Uncharacterized protein</fullName>
    </submittedName>
</protein>
<comment type="caution">
    <text evidence="1">The sequence shown here is derived from an EMBL/GenBank/DDBJ whole genome shotgun (WGS) entry which is preliminary data.</text>
</comment>
<dbReference type="RefSeq" id="WP_094845764.1">
    <property type="nucleotide sequence ID" value="NZ_NEVJ01000001.1"/>
</dbReference>
<keyword evidence="2" id="KW-1185">Reference proteome</keyword>
<evidence type="ECO:0000313" key="2">
    <source>
        <dbReference type="Proteomes" id="UP000216857"/>
    </source>
</evidence>
<dbReference type="Proteomes" id="UP000216857">
    <property type="component" value="Unassembled WGS sequence"/>
</dbReference>
<proteinExistence type="predicted"/>
<dbReference type="EMBL" id="NEVJ01000001">
    <property type="protein sequence ID" value="OZI26671.1"/>
    <property type="molecule type" value="Genomic_DNA"/>
</dbReference>
<sequence>MLTNEVLDAIVRASWEAVQANNLSPEAAETTAELVKMARRYAWLRDGVMVDGEINDSLYVAVDSASWIGKWALTGEDLDAAIDQAIAESKQE</sequence>